<evidence type="ECO:0000256" key="3">
    <source>
        <dbReference type="SAM" id="MobiDB-lite"/>
    </source>
</evidence>
<gene>
    <name evidence="8" type="ORF">XTPLMG730_1185</name>
</gene>
<evidence type="ECO:0000313" key="8">
    <source>
        <dbReference type="EMBL" id="CTP85598.1"/>
    </source>
</evidence>
<dbReference type="Gene3D" id="2.40.30.170">
    <property type="match status" value="1"/>
</dbReference>
<dbReference type="InterPro" id="IPR058625">
    <property type="entry name" value="MdtA-like_BSH"/>
</dbReference>
<evidence type="ECO:0000259" key="6">
    <source>
        <dbReference type="Pfam" id="PF25944"/>
    </source>
</evidence>
<reference evidence="8 9" key="1">
    <citation type="submission" date="2015-07" db="EMBL/GenBank/DDBJ databases">
        <authorList>
            <person name="Noorani M."/>
        </authorList>
    </citation>
    <scope>NUCLEOTIDE SEQUENCE [LARGE SCALE GENOMIC DNA]</scope>
    <source>
        <strain evidence="8">LMG730</strain>
    </source>
</reference>
<dbReference type="Gene3D" id="1.10.287.470">
    <property type="entry name" value="Helix hairpin bin"/>
    <property type="match status" value="1"/>
</dbReference>
<accession>A0A0K2ZIZ9</accession>
<dbReference type="Proteomes" id="UP000045978">
    <property type="component" value="Unassembled WGS sequence"/>
</dbReference>
<dbReference type="PROSITE" id="PS51257">
    <property type="entry name" value="PROKAR_LIPOPROTEIN"/>
    <property type="match status" value="1"/>
</dbReference>
<dbReference type="EMBL" id="CXOJ01000018">
    <property type="protein sequence ID" value="CTP85598.1"/>
    <property type="molecule type" value="Genomic_DNA"/>
</dbReference>
<sequence>MTSPLRSLALACAVVVVLASCKKQEEQQAMPPPEVGVLEARPQTLPLQRDMVGRLSAYRSADVRARVAGVLEKRLYTEGTDVKEGQPLFQIDPAPLRASLASAQGQLAAAEATYANAKVAAGRARSLAPQAYVSKSDLDSAEATERTSAASVQQARAAVESARINLGYATVTAPIAGRAGKQQVTEGALVGQGDTTLLTTIDQLDPLYVNFSMSSDELAQLRQAQTQGNVALNDAGKSTVQVKLGDGSVYAQSGTLDFSDTAVDPSTGSVTLRALLPNPDRVLLPGAFVSFAANLGQRNNAYLIPQQAIQRDAKGAYALVVGKDGKVARKDVVTVGQQEGKWIVGSGLAAGDQIIVSGLQKAKEGAPAKATPWTPDAAGQAPGGAAPQGQAPAAAASQDQAAGQPQGAANGDTPAAAADSKPEQQ</sequence>
<feature type="domain" description="Multidrug resistance protein MdtA-like C-terminal permuted SH3" evidence="7">
    <location>
        <begin position="300"/>
        <end position="361"/>
    </location>
</feature>
<feature type="compositionally biased region" description="Low complexity" evidence="3">
    <location>
        <begin position="375"/>
        <end position="419"/>
    </location>
</feature>
<feature type="domain" description="Multidrug resistance protein MdtA-like barrel-sandwich hybrid" evidence="5">
    <location>
        <begin position="59"/>
        <end position="201"/>
    </location>
</feature>
<dbReference type="GO" id="GO:0022857">
    <property type="term" value="F:transmembrane transporter activity"/>
    <property type="evidence" value="ECO:0007669"/>
    <property type="project" value="InterPro"/>
</dbReference>
<dbReference type="AlphaFoldDB" id="A0A0K2ZIZ9"/>
<evidence type="ECO:0000256" key="2">
    <source>
        <dbReference type="ARBA" id="ARBA00009477"/>
    </source>
</evidence>
<dbReference type="FunFam" id="2.40.420.20:FF:000001">
    <property type="entry name" value="Efflux RND transporter periplasmic adaptor subunit"/>
    <property type="match status" value="1"/>
</dbReference>
<evidence type="ECO:0000259" key="5">
    <source>
        <dbReference type="Pfam" id="PF25917"/>
    </source>
</evidence>
<dbReference type="SUPFAM" id="SSF111369">
    <property type="entry name" value="HlyD-like secretion proteins"/>
    <property type="match status" value="1"/>
</dbReference>
<organism evidence="8 9">
    <name type="scientific">Xanthomonas graminis pv. phlei</name>
    <dbReference type="NCBI Taxonomy" id="487906"/>
    <lineage>
        <taxon>Bacteria</taxon>
        <taxon>Pseudomonadati</taxon>
        <taxon>Pseudomonadota</taxon>
        <taxon>Gammaproteobacteria</taxon>
        <taxon>Lysobacterales</taxon>
        <taxon>Lysobacteraceae</taxon>
        <taxon>Xanthomonas</taxon>
        <taxon>Xanthomonas translucens group</taxon>
        <taxon>Xanthomonas graminis</taxon>
    </lineage>
</organism>
<evidence type="ECO:0000313" key="9">
    <source>
        <dbReference type="Proteomes" id="UP000045978"/>
    </source>
</evidence>
<dbReference type="GO" id="GO:0046677">
    <property type="term" value="P:response to antibiotic"/>
    <property type="evidence" value="ECO:0007669"/>
    <property type="project" value="TreeGrafter"/>
</dbReference>
<dbReference type="Pfam" id="PF25876">
    <property type="entry name" value="HH_MFP_RND"/>
    <property type="match status" value="1"/>
</dbReference>
<dbReference type="RefSeq" id="WP_053837581.1">
    <property type="nucleotide sequence ID" value="NZ_CP076251.1"/>
</dbReference>
<feature type="region of interest" description="Disordered" evidence="3">
    <location>
        <begin position="366"/>
        <end position="425"/>
    </location>
</feature>
<dbReference type="Pfam" id="PF25967">
    <property type="entry name" value="RND-MFP_C"/>
    <property type="match status" value="1"/>
</dbReference>
<dbReference type="PANTHER" id="PTHR30158:SF3">
    <property type="entry name" value="MULTIDRUG EFFLUX PUMP SUBUNIT ACRA-RELATED"/>
    <property type="match status" value="1"/>
</dbReference>
<dbReference type="InterPro" id="IPR006143">
    <property type="entry name" value="RND_pump_MFP"/>
</dbReference>
<evidence type="ECO:0000259" key="4">
    <source>
        <dbReference type="Pfam" id="PF25876"/>
    </source>
</evidence>
<dbReference type="Pfam" id="PF25917">
    <property type="entry name" value="BSH_RND"/>
    <property type="match status" value="1"/>
</dbReference>
<protein>
    <submittedName>
        <fullName evidence="8">Membrane fusion protein</fullName>
    </submittedName>
</protein>
<name>A0A0K2ZIZ9_9XANT</name>
<feature type="domain" description="Multidrug resistance protein MdtA-like alpha-helical hairpin" evidence="4">
    <location>
        <begin position="100"/>
        <end position="169"/>
    </location>
</feature>
<comment type="subcellular location">
    <subcellularLocation>
        <location evidence="1">Cell inner membrane</location>
        <topology evidence="1">Lipid-anchor</topology>
    </subcellularLocation>
</comment>
<dbReference type="InterPro" id="IPR058624">
    <property type="entry name" value="MdtA-like_HH"/>
</dbReference>
<dbReference type="InterPro" id="IPR058627">
    <property type="entry name" value="MdtA-like_C"/>
</dbReference>
<dbReference type="InterPro" id="IPR058626">
    <property type="entry name" value="MdtA-like_b-barrel"/>
</dbReference>
<dbReference type="Gene3D" id="2.40.50.100">
    <property type="match status" value="1"/>
</dbReference>
<dbReference type="Gene3D" id="2.40.420.20">
    <property type="match status" value="1"/>
</dbReference>
<dbReference type="GO" id="GO:0005886">
    <property type="term" value="C:plasma membrane"/>
    <property type="evidence" value="ECO:0007669"/>
    <property type="project" value="UniProtKB-SubCell"/>
</dbReference>
<feature type="domain" description="Multidrug resistance protein MdtA-like beta-barrel" evidence="6">
    <location>
        <begin position="206"/>
        <end position="291"/>
    </location>
</feature>
<dbReference type="PANTHER" id="PTHR30158">
    <property type="entry name" value="ACRA/E-RELATED COMPONENT OF DRUG EFFLUX TRANSPORTER"/>
    <property type="match status" value="1"/>
</dbReference>
<dbReference type="NCBIfam" id="TIGR01730">
    <property type="entry name" value="RND_mfp"/>
    <property type="match status" value="1"/>
</dbReference>
<evidence type="ECO:0000259" key="7">
    <source>
        <dbReference type="Pfam" id="PF25967"/>
    </source>
</evidence>
<proteinExistence type="inferred from homology"/>
<dbReference type="Pfam" id="PF25944">
    <property type="entry name" value="Beta-barrel_RND"/>
    <property type="match status" value="1"/>
</dbReference>
<comment type="similarity">
    <text evidence="2">Belongs to the membrane fusion protein (MFP) (TC 8.A.1) family.</text>
</comment>
<evidence type="ECO:0000256" key="1">
    <source>
        <dbReference type="ARBA" id="ARBA00004519"/>
    </source>
</evidence>